<keyword evidence="3" id="KW-0813">Transport</keyword>
<keyword evidence="8 9" id="KW-0472">Membrane</keyword>
<feature type="transmembrane region" description="Helical" evidence="9">
    <location>
        <begin position="545"/>
        <end position="562"/>
    </location>
</feature>
<evidence type="ECO:0000313" key="10">
    <source>
        <dbReference type="EMBL" id="KAL2293014.1"/>
    </source>
</evidence>
<proteinExistence type="inferred from homology"/>
<feature type="transmembrane region" description="Helical" evidence="9">
    <location>
        <begin position="153"/>
        <end position="174"/>
    </location>
</feature>
<evidence type="ECO:0000256" key="5">
    <source>
        <dbReference type="ARBA" id="ARBA00022856"/>
    </source>
</evidence>
<feature type="transmembrane region" description="Helical" evidence="9">
    <location>
        <begin position="186"/>
        <end position="206"/>
    </location>
</feature>
<keyword evidence="4 9" id="KW-0812">Transmembrane</keyword>
<comment type="caution">
    <text evidence="10">The sequence shown here is derived from an EMBL/GenBank/DDBJ whole genome shotgun (WGS) entry which is preliminary data.</text>
</comment>
<keyword evidence="11" id="KW-1185">Reference proteome</keyword>
<gene>
    <name evidence="10" type="ORF">FJTKL_08030</name>
</gene>
<dbReference type="Pfam" id="PF03169">
    <property type="entry name" value="OPT"/>
    <property type="match status" value="1"/>
</dbReference>
<protein>
    <recommendedName>
        <fullName evidence="12">OPT superfamily oligopeptide transporter</fullName>
    </recommendedName>
</protein>
<feature type="transmembrane region" description="Helical" evidence="9">
    <location>
        <begin position="689"/>
        <end position="715"/>
    </location>
</feature>
<accession>A0ABR4FE87</accession>
<feature type="transmembrane region" description="Helical" evidence="9">
    <location>
        <begin position="498"/>
        <end position="524"/>
    </location>
</feature>
<feature type="transmembrane region" description="Helical" evidence="9">
    <location>
        <begin position="471"/>
        <end position="492"/>
    </location>
</feature>
<feature type="transmembrane region" description="Helical" evidence="9">
    <location>
        <begin position="323"/>
        <end position="342"/>
    </location>
</feature>
<evidence type="ECO:0000256" key="1">
    <source>
        <dbReference type="ARBA" id="ARBA00004141"/>
    </source>
</evidence>
<evidence type="ECO:0008006" key="12">
    <source>
        <dbReference type="Google" id="ProtNLM"/>
    </source>
</evidence>
<organism evidence="10 11">
    <name type="scientific">Diaporthe vaccinii</name>
    <dbReference type="NCBI Taxonomy" id="105482"/>
    <lineage>
        <taxon>Eukaryota</taxon>
        <taxon>Fungi</taxon>
        <taxon>Dikarya</taxon>
        <taxon>Ascomycota</taxon>
        <taxon>Pezizomycotina</taxon>
        <taxon>Sordariomycetes</taxon>
        <taxon>Sordariomycetidae</taxon>
        <taxon>Diaporthales</taxon>
        <taxon>Diaporthaceae</taxon>
        <taxon>Diaporthe</taxon>
        <taxon>Diaporthe eres species complex</taxon>
    </lineage>
</organism>
<reference evidence="10 11" key="1">
    <citation type="submission" date="2024-03" db="EMBL/GenBank/DDBJ databases">
        <title>A high-quality draft genome sequence of Diaporthe vaccinii, a causative agent of upright dieback and viscid rot disease in cranberry plants.</title>
        <authorList>
            <person name="Sarrasin M."/>
            <person name="Lang B.F."/>
            <person name="Burger G."/>
        </authorList>
    </citation>
    <scope>NUCLEOTIDE SEQUENCE [LARGE SCALE GENOMIC DNA]</scope>
    <source>
        <strain evidence="10 11">IS7</strain>
    </source>
</reference>
<feature type="transmembrane region" description="Helical" evidence="9">
    <location>
        <begin position="111"/>
        <end position="132"/>
    </location>
</feature>
<evidence type="ECO:0000256" key="2">
    <source>
        <dbReference type="ARBA" id="ARBA00008807"/>
    </source>
</evidence>
<dbReference type="PANTHER" id="PTHR22601">
    <property type="entry name" value="ISP4 LIKE PROTEIN"/>
    <property type="match status" value="1"/>
</dbReference>
<dbReference type="InterPro" id="IPR004813">
    <property type="entry name" value="OPT"/>
</dbReference>
<evidence type="ECO:0000256" key="8">
    <source>
        <dbReference type="ARBA" id="ARBA00023136"/>
    </source>
</evidence>
<dbReference type="InterPro" id="IPR004648">
    <property type="entry name" value="Oligpept_transpt"/>
</dbReference>
<dbReference type="EMBL" id="JBAWTH010000002">
    <property type="protein sequence ID" value="KAL2293014.1"/>
    <property type="molecule type" value="Genomic_DNA"/>
</dbReference>
<sequence>MARDRLSSPSETQSAVIEENGMDELRKEYNYTSSTEITREKSLISIRSDVERVGPEPLVANMEEMALKALHVDDDPTLNPWTFRVFFLGIGLSAFGSALATIFLFKPQSVSVSIIFLTVISYVGGVALEAIIPQKGFIGRWFNPHAFNSKEHLAIVIMSSSASGAAYATEVLAAQKLYYNVVPEPVVAILLLFSSQLLGYGMAGVLRKSLVYPTRMLWPSILPLSSLIETLHRERAEMKKKFNFFWIIFGIVTVWELFPQYIMPILVGVSVICLTQRNSLLVTNVFGGSAGNEGLGLLSICFDWQYVGTSCFYLPLQTLTNGFIGYLGCIGLFLGMYYGNVWSAMKFPFLSQQLFSTNSSSTLFEIYNQSAILDSNFELDRNALEAQGLPFFSATNGAYLLTTNLGITATITHIILWNRDAVRSAFDFDFKSTLAYIKNPRLLWQRKSAPVSETELDPHYRLMLAYKEVPAWWYVLILLVSTITGIACIYVLGSTLPWWGFIIAITLSFLGTLFFGAMSGLLGFQVPITSLIQLIGGYLHPGKPVANMFFVLFGANAQAQALGLVGSLKLGQYGKLSPRCTFTMQIIGTLFGAVINYVLMTIITTNQREILLSIEGTNIWSGQVIQSFNSNAIAFGALSEFMFSIGRTYTWIVLALPLGFLFPLPFYLLHRRFPTFGFDYFVTPVLLWYLGYLSVGINSSVGIYFAIGFFVQFWLRKKHPEWFIKYNYLLAAAISGGTELLVFVTTFAVQGGSGNPVQFPAYWGNNFQAGNPDYCAQNPALGG</sequence>
<evidence type="ECO:0000256" key="4">
    <source>
        <dbReference type="ARBA" id="ARBA00022692"/>
    </source>
</evidence>
<comment type="subcellular location">
    <subcellularLocation>
        <location evidence="1">Membrane</location>
        <topology evidence="1">Multi-pass membrane protein</topology>
    </subcellularLocation>
</comment>
<keyword evidence="7 9" id="KW-1133">Transmembrane helix</keyword>
<dbReference type="Proteomes" id="UP001600888">
    <property type="component" value="Unassembled WGS sequence"/>
</dbReference>
<comment type="similarity">
    <text evidence="2">Belongs to the oligopeptide OPT transporter family.</text>
</comment>
<feature type="transmembrane region" description="Helical" evidence="9">
    <location>
        <begin position="727"/>
        <end position="749"/>
    </location>
</feature>
<evidence type="ECO:0000256" key="7">
    <source>
        <dbReference type="ARBA" id="ARBA00022989"/>
    </source>
</evidence>
<name>A0ABR4FE87_9PEZI</name>
<feature type="transmembrane region" description="Helical" evidence="9">
    <location>
        <begin position="649"/>
        <end position="669"/>
    </location>
</feature>
<evidence type="ECO:0000256" key="6">
    <source>
        <dbReference type="ARBA" id="ARBA00022927"/>
    </source>
</evidence>
<evidence type="ECO:0000256" key="9">
    <source>
        <dbReference type="SAM" id="Phobius"/>
    </source>
</evidence>
<keyword evidence="5" id="KW-0571">Peptide transport</keyword>
<feature type="transmembrane region" description="Helical" evidence="9">
    <location>
        <begin position="85"/>
        <end position="105"/>
    </location>
</feature>
<feature type="transmembrane region" description="Helical" evidence="9">
    <location>
        <begin position="582"/>
        <end position="603"/>
    </location>
</feature>
<feature type="transmembrane region" description="Helical" evidence="9">
    <location>
        <begin position="242"/>
        <end position="262"/>
    </location>
</feature>
<evidence type="ECO:0000256" key="3">
    <source>
        <dbReference type="ARBA" id="ARBA00022448"/>
    </source>
</evidence>
<dbReference type="NCBIfam" id="TIGR00728">
    <property type="entry name" value="OPT_sfam"/>
    <property type="match status" value="1"/>
</dbReference>
<keyword evidence="6" id="KW-0653">Protein transport</keyword>
<evidence type="ECO:0000313" key="11">
    <source>
        <dbReference type="Proteomes" id="UP001600888"/>
    </source>
</evidence>